<evidence type="ECO:0000313" key="4">
    <source>
        <dbReference type="Proteomes" id="UP000053464"/>
    </source>
</evidence>
<dbReference type="PROSITE" id="PS51257">
    <property type="entry name" value="PROKAR_LIPOPROTEIN"/>
    <property type="match status" value="1"/>
</dbReference>
<evidence type="ECO:0000313" key="3">
    <source>
        <dbReference type="EMBL" id="KLE34229.1"/>
    </source>
</evidence>
<dbReference type="PANTHER" id="PTHR12277">
    <property type="entry name" value="ALPHA/BETA HYDROLASE DOMAIN-CONTAINING PROTEIN"/>
    <property type="match status" value="1"/>
</dbReference>
<protein>
    <submittedName>
        <fullName evidence="3">Alpha/beta hydrolase</fullName>
    </submittedName>
</protein>
<dbReference type="RefSeq" id="WP_047003877.1">
    <property type="nucleotide sequence ID" value="NZ_LBHB01000002.1"/>
</dbReference>
<reference evidence="3 4" key="1">
    <citation type="submission" date="2015-04" db="EMBL/GenBank/DDBJ databases">
        <title>The draft genome sequence of Erythrobacter luteus KA37.</title>
        <authorList>
            <person name="Zhuang L."/>
            <person name="Liu Y."/>
            <person name="Shao Z."/>
        </authorList>
    </citation>
    <scope>NUCLEOTIDE SEQUENCE [LARGE SCALE GENOMIC DNA]</scope>
    <source>
        <strain evidence="3 4">KA37</strain>
    </source>
</reference>
<dbReference type="Pfam" id="PF00561">
    <property type="entry name" value="Abhydrolase_1"/>
    <property type="match status" value="1"/>
</dbReference>
<keyword evidence="1" id="KW-0732">Signal</keyword>
<keyword evidence="3" id="KW-0378">Hydrolase</keyword>
<name>A0A0G9MUJ4_9SPHN</name>
<evidence type="ECO:0000259" key="2">
    <source>
        <dbReference type="Pfam" id="PF00561"/>
    </source>
</evidence>
<dbReference type="GO" id="GO:0016787">
    <property type="term" value="F:hydrolase activity"/>
    <property type="evidence" value="ECO:0007669"/>
    <property type="project" value="UniProtKB-KW"/>
</dbReference>
<dbReference type="AlphaFoldDB" id="A0A0G9MUJ4"/>
<accession>A0A0G9MUJ4</accession>
<feature type="signal peptide" evidence="1">
    <location>
        <begin position="1"/>
        <end position="22"/>
    </location>
</feature>
<organism evidence="3 4">
    <name type="scientific">Aurantiacibacter luteus</name>
    <dbReference type="NCBI Taxonomy" id="1581420"/>
    <lineage>
        <taxon>Bacteria</taxon>
        <taxon>Pseudomonadati</taxon>
        <taxon>Pseudomonadota</taxon>
        <taxon>Alphaproteobacteria</taxon>
        <taxon>Sphingomonadales</taxon>
        <taxon>Erythrobacteraceae</taxon>
        <taxon>Aurantiacibacter</taxon>
    </lineage>
</organism>
<comment type="caution">
    <text evidence="3">The sequence shown here is derived from an EMBL/GenBank/DDBJ whole genome shotgun (WGS) entry which is preliminary data.</text>
</comment>
<feature type="domain" description="AB hydrolase-1" evidence="2">
    <location>
        <begin position="72"/>
        <end position="171"/>
    </location>
</feature>
<dbReference type="STRING" id="1581420.AAW00_08165"/>
<dbReference type="InterPro" id="IPR029058">
    <property type="entry name" value="AB_hydrolase_fold"/>
</dbReference>
<proteinExistence type="predicted"/>
<sequence length="261" mass="27034">MNLLRLAATCTAALALAGCAGAMRDRIYQPVPLAETPVIFDGEAPAPVTATTADGLALQGHYWAPAPGNDTLVVYFHGNGYNQLVGAARAEPLRSGGHGVLVASYRGYGGNPGSPSEAGLMADAEAWLAEARQLAPGKRIYLFGHSLGGAMALEMAARHDVAGVATLGTFARLADQAPAIARGALPDRYDNVAAITRVEEPVLLIHGSADATVAYAAAEELERASGGRALLVRLPGAGHQVDLARLADRIWAFWESGATSQ</sequence>
<gene>
    <name evidence="3" type="ORF">AAW00_08165</name>
</gene>
<dbReference type="InterPro" id="IPR000073">
    <property type="entry name" value="AB_hydrolase_1"/>
</dbReference>
<dbReference type="PATRIC" id="fig|1581420.6.peg.1677"/>
<dbReference type="Proteomes" id="UP000053464">
    <property type="component" value="Unassembled WGS sequence"/>
</dbReference>
<dbReference type="SUPFAM" id="SSF53474">
    <property type="entry name" value="alpha/beta-Hydrolases"/>
    <property type="match status" value="1"/>
</dbReference>
<keyword evidence="4" id="KW-1185">Reference proteome</keyword>
<dbReference type="Gene3D" id="3.40.50.1820">
    <property type="entry name" value="alpha/beta hydrolase"/>
    <property type="match status" value="1"/>
</dbReference>
<dbReference type="EMBL" id="LBHB01000002">
    <property type="protein sequence ID" value="KLE34229.1"/>
    <property type="molecule type" value="Genomic_DNA"/>
</dbReference>
<evidence type="ECO:0000256" key="1">
    <source>
        <dbReference type="SAM" id="SignalP"/>
    </source>
</evidence>
<feature type="chain" id="PRO_5002580314" evidence="1">
    <location>
        <begin position="23"/>
        <end position="261"/>
    </location>
</feature>